<sequence>MNIPPIFPLLAQSPDVTNLISNPDGTIRAFRFGLADEGTEMPYVVWRNISGTSDNNIDDRPNGDQVVIQIDVYGTDDEIVDKLAKAARYAIELDCNVISYRDIDQDPITAEYHIGFDVMWLLPR</sequence>
<organism evidence="1 2">
    <name type="scientific">Acinetobacter pittii</name>
    <name type="common">Acinetobacter genomosp. 3</name>
    <dbReference type="NCBI Taxonomy" id="48296"/>
    <lineage>
        <taxon>Bacteria</taxon>
        <taxon>Pseudomonadati</taxon>
        <taxon>Pseudomonadota</taxon>
        <taxon>Gammaproteobacteria</taxon>
        <taxon>Moraxellales</taxon>
        <taxon>Moraxellaceae</taxon>
        <taxon>Acinetobacter</taxon>
        <taxon>Acinetobacter calcoaceticus/baumannii complex</taxon>
    </lineage>
</organism>
<dbReference type="InterPro" id="IPR021508">
    <property type="entry name" value="Gp17-like"/>
</dbReference>
<reference evidence="1 2" key="1">
    <citation type="submission" date="2018-11" db="EMBL/GenBank/DDBJ databases">
        <authorList>
            <person name="Kuo S.-C."/>
            <person name="Chen F.-J."/>
            <person name="Liao Y.-C."/>
        </authorList>
    </citation>
    <scope>NUCLEOTIDE SEQUENCE [LARGE SCALE GENOMIC DNA]</scope>
    <source>
        <strain evidence="1 2">2014S06-099</strain>
    </source>
</reference>
<dbReference type="AlphaFoldDB" id="A0A3G6YJM3"/>
<dbReference type="Proteomes" id="UP000254410">
    <property type="component" value="Chromosome"/>
</dbReference>
<dbReference type="Pfam" id="PF11367">
    <property type="entry name" value="Tail_completion_gp17"/>
    <property type="match status" value="1"/>
</dbReference>
<dbReference type="EMBL" id="CP033540">
    <property type="protein sequence ID" value="AZC00326.1"/>
    <property type="molecule type" value="Genomic_DNA"/>
</dbReference>
<reference evidence="1 2" key="2">
    <citation type="submission" date="2018-12" db="EMBL/GenBank/DDBJ databases">
        <title>Molecular Epidemiology of Emerging Carbapenem-Resistance in Acinetobacter nosocomialis and Acinetobacter pittii in Taiwan, 2010-2014.</title>
        <authorList>
            <person name="Huang W.-C."/>
            <person name="Wang H.-Y."/>
            <person name="Lai J.-F."/>
            <person name="Lauderdale T.-L."/>
            <person name="Sytwu H.-K."/>
        </authorList>
    </citation>
    <scope>NUCLEOTIDE SEQUENCE [LARGE SCALE GENOMIC DNA]</scope>
    <source>
        <strain evidence="1 2">2014S06-099</strain>
    </source>
</reference>
<accession>A0A3G6YJM3</accession>
<name>A0A3G6YJM3_ACIPI</name>
<gene>
    <name evidence="1" type="ORF">DKE52_006345</name>
</gene>
<protein>
    <submittedName>
        <fullName evidence="1">DUF3168 domain-containing protein</fullName>
    </submittedName>
</protein>
<evidence type="ECO:0000313" key="1">
    <source>
        <dbReference type="EMBL" id="AZC00326.1"/>
    </source>
</evidence>
<evidence type="ECO:0000313" key="2">
    <source>
        <dbReference type="Proteomes" id="UP000254410"/>
    </source>
</evidence>
<proteinExistence type="predicted"/>